<proteinExistence type="predicted"/>
<gene>
    <name evidence="3" type="ORF">F2P81_001123</name>
</gene>
<dbReference type="EMBL" id="VEVO01000001">
    <property type="protein sequence ID" value="KAF0047490.1"/>
    <property type="molecule type" value="Genomic_DNA"/>
</dbReference>
<feature type="region of interest" description="Disordered" evidence="1">
    <location>
        <begin position="1"/>
        <end position="42"/>
    </location>
</feature>
<keyword evidence="2" id="KW-1133">Transmembrane helix</keyword>
<evidence type="ECO:0000313" key="4">
    <source>
        <dbReference type="Proteomes" id="UP000438429"/>
    </source>
</evidence>
<evidence type="ECO:0000313" key="3">
    <source>
        <dbReference type="EMBL" id="KAF0047490.1"/>
    </source>
</evidence>
<accession>A0A6A4TV08</accession>
<protein>
    <submittedName>
        <fullName evidence="3">Uncharacterized protein</fullName>
    </submittedName>
</protein>
<evidence type="ECO:0000256" key="2">
    <source>
        <dbReference type="SAM" id="Phobius"/>
    </source>
</evidence>
<comment type="caution">
    <text evidence="3">The sequence shown here is derived from an EMBL/GenBank/DDBJ whole genome shotgun (WGS) entry which is preliminary data.</text>
</comment>
<keyword evidence="2" id="KW-0472">Membrane</keyword>
<dbReference type="Proteomes" id="UP000438429">
    <property type="component" value="Unassembled WGS sequence"/>
</dbReference>
<keyword evidence="2" id="KW-0812">Transmembrane</keyword>
<name>A0A6A4TV08_SCOMX</name>
<feature type="compositionally biased region" description="Basic and acidic residues" evidence="1">
    <location>
        <begin position="1"/>
        <end position="10"/>
    </location>
</feature>
<evidence type="ECO:0000256" key="1">
    <source>
        <dbReference type="SAM" id="MobiDB-lite"/>
    </source>
</evidence>
<dbReference type="AlphaFoldDB" id="A0A6A4TV08"/>
<organism evidence="3 4">
    <name type="scientific">Scophthalmus maximus</name>
    <name type="common">Turbot</name>
    <name type="synonym">Psetta maxima</name>
    <dbReference type="NCBI Taxonomy" id="52904"/>
    <lineage>
        <taxon>Eukaryota</taxon>
        <taxon>Metazoa</taxon>
        <taxon>Chordata</taxon>
        <taxon>Craniata</taxon>
        <taxon>Vertebrata</taxon>
        <taxon>Euteleostomi</taxon>
        <taxon>Actinopterygii</taxon>
        <taxon>Neopterygii</taxon>
        <taxon>Teleostei</taxon>
        <taxon>Neoteleostei</taxon>
        <taxon>Acanthomorphata</taxon>
        <taxon>Carangaria</taxon>
        <taxon>Pleuronectiformes</taxon>
        <taxon>Pleuronectoidei</taxon>
        <taxon>Scophthalmidae</taxon>
        <taxon>Scophthalmus</taxon>
    </lineage>
</organism>
<sequence>MSRDEARQRPTSDGAGQVTGVHEGPILGVGRPREEAGGRTVGRHLKNTRLSYGYCERGMSEVENTAGMRRKRFFFVVVFFFFFFFA</sequence>
<reference evidence="3 4" key="1">
    <citation type="submission" date="2019-06" db="EMBL/GenBank/DDBJ databases">
        <title>Draft genomes of female and male turbot (Scophthalmus maximus).</title>
        <authorList>
            <person name="Xu H."/>
            <person name="Xu X.-W."/>
            <person name="Shao C."/>
            <person name="Chen S."/>
        </authorList>
    </citation>
    <scope>NUCLEOTIDE SEQUENCE [LARGE SCALE GENOMIC DNA]</scope>
    <source>
        <strain evidence="3">Ysfricsl-2016a</strain>
        <tissue evidence="3">Blood</tissue>
    </source>
</reference>
<feature type="transmembrane region" description="Helical" evidence="2">
    <location>
        <begin position="69"/>
        <end position="85"/>
    </location>
</feature>